<comment type="similarity">
    <text evidence="4">Belongs to the metallo-dependent hydrolases superfamily. MTA/SAH deaminase family.</text>
</comment>
<feature type="binding site" evidence="4">
    <location>
        <position position="190"/>
    </location>
    <ligand>
        <name>substrate</name>
    </ligand>
</feature>
<feature type="binding site" evidence="4">
    <location>
        <position position="69"/>
    </location>
    <ligand>
        <name>Zn(2+)</name>
        <dbReference type="ChEBI" id="CHEBI:29105"/>
    </ligand>
</feature>
<comment type="catalytic activity">
    <reaction evidence="4">
        <text>S-adenosyl-L-homocysteine + H2O + H(+) = S-inosyl-L-homocysteine + NH4(+)</text>
        <dbReference type="Rhea" id="RHEA:20716"/>
        <dbReference type="ChEBI" id="CHEBI:15377"/>
        <dbReference type="ChEBI" id="CHEBI:15378"/>
        <dbReference type="ChEBI" id="CHEBI:28938"/>
        <dbReference type="ChEBI" id="CHEBI:57856"/>
        <dbReference type="ChEBI" id="CHEBI:57985"/>
        <dbReference type="EC" id="3.5.4.28"/>
    </reaction>
</comment>
<dbReference type="InterPro" id="IPR006680">
    <property type="entry name" value="Amidohydro-rel"/>
</dbReference>
<keyword evidence="1 4" id="KW-0479">Metal-binding</keyword>
<dbReference type="AlphaFoldDB" id="A0A4U7JJQ3"/>
<feature type="binding site" evidence="4">
    <location>
        <position position="305"/>
    </location>
    <ligand>
        <name>Zn(2+)</name>
        <dbReference type="ChEBI" id="CHEBI:29105"/>
    </ligand>
</feature>
<reference evidence="7 8" key="1">
    <citation type="submission" date="2020-09" db="EMBL/GenBank/DDBJ databases">
        <title>Characterization and genome sequencing of Ruminiclostridium sp. nov. MA18.</title>
        <authorList>
            <person name="Rettenmaier R."/>
            <person name="Kowollik M.-L."/>
            <person name="Liebl W."/>
            <person name="Zverlov V."/>
        </authorList>
    </citation>
    <scope>NUCLEOTIDE SEQUENCE [LARGE SCALE GENOMIC DNA]</scope>
    <source>
        <strain evidence="7 8">MA18</strain>
    </source>
</reference>
<dbReference type="InterPro" id="IPR032466">
    <property type="entry name" value="Metal_Hydrolase"/>
</dbReference>
<gene>
    <name evidence="4" type="primary">mtaD</name>
    <name evidence="7" type="ORF">EHE19_007770</name>
</gene>
<feature type="binding site" evidence="4">
    <location>
        <position position="96"/>
    </location>
    <ligand>
        <name>substrate</name>
    </ligand>
</feature>
<dbReference type="Gene3D" id="3.20.20.140">
    <property type="entry name" value="Metal-dependent hydrolases"/>
    <property type="match status" value="1"/>
</dbReference>
<dbReference type="EMBL" id="CP061336">
    <property type="protein sequence ID" value="QNU68294.1"/>
    <property type="molecule type" value="Genomic_DNA"/>
</dbReference>
<evidence type="ECO:0000259" key="6">
    <source>
        <dbReference type="Pfam" id="PF22644"/>
    </source>
</evidence>
<evidence type="ECO:0000259" key="5">
    <source>
        <dbReference type="Pfam" id="PF01979"/>
    </source>
</evidence>
<keyword evidence="3 4" id="KW-0862">Zinc</keyword>
<dbReference type="HAMAP" id="MF_01281">
    <property type="entry name" value="MTA_SAH_deamin"/>
    <property type="match status" value="1"/>
</dbReference>
<keyword evidence="2 4" id="KW-0378">Hydrolase</keyword>
<dbReference type="SUPFAM" id="SSF51556">
    <property type="entry name" value="Metallo-dependent hydrolases"/>
    <property type="match status" value="1"/>
</dbReference>
<dbReference type="InterPro" id="IPR059134">
    <property type="entry name" value="BsNagA_N"/>
</dbReference>
<evidence type="ECO:0000313" key="8">
    <source>
        <dbReference type="Proteomes" id="UP000306409"/>
    </source>
</evidence>
<comment type="cofactor">
    <cofactor evidence="4">
        <name>Zn(2+)</name>
        <dbReference type="ChEBI" id="CHEBI:29105"/>
    </cofactor>
    <text evidence="4">Binds 1 zinc ion per subunit.</text>
</comment>
<name>A0A4U7JJQ3_9FIRM</name>
<dbReference type="SUPFAM" id="SSF51338">
    <property type="entry name" value="Composite domain of metallo-dependent hydrolases"/>
    <property type="match status" value="1"/>
</dbReference>
<feature type="domain" description="Amidohydrolase-related" evidence="5">
    <location>
        <begin position="59"/>
        <end position="407"/>
    </location>
</feature>
<keyword evidence="8" id="KW-1185">Reference proteome</keyword>
<dbReference type="GO" id="GO:0046872">
    <property type="term" value="F:metal ion binding"/>
    <property type="evidence" value="ECO:0007669"/>
    <property type="project" value="UniProtKB-KW"/>
</dbReference>
<dbReference type="CDD" id="cd01298">
    <property type="entry name" value="ATZ_TRZ_like"/>
    <property type="match status" value="1"/>
</dbReference>
<dbReference type="EC" id="3.5.4.31" evidence="4"/>
<feature type="domain" description="BsNagA composite" evidence="6">
    <location>
        <begin position="6"/>
        <end position="49"/>
    </location>
</feature>
<feature type="binding site" evidence="4">
    <location>
        <position position="67"/>
    </location>
    <ligand>
        <name>Zn(2+)</name>
        <dbReference type="ChEBI" id="CHEBI:29105"/>
    </ligand>
</feature>
<sequence length="436" mass="48107">MTKFDLLIKNIDIITLDDSDRVIKNGYIGIKDGKICLVSDSLPNEVVSKKEMDGRGKLAMPGLVNGHSHSAMTLMRNYADDMALDTWLFDNIFPVEAKLNEEYVYWGTMLGIAEMLKSGIIAFADMYMFMDEVARAVTEAGIKANLCKSPVQFFEGGELKRLDKSQGTIDYYNKYHNTADGRIKVFVEIHSTYMFNERTLTNAAALAKQLNTGIHIHLLEAATEVESSQRDYGMTSVEICKKTGVLDVPVLAAHCVHLTDNDLEIMKAMGVSVCHNPTSNLKLGSGIARVPKMLEMGINVCLGTDGAASNNNLNMFEEMNLAALIHKGVAMNPQLMNAKDVLKMGTCNGAKALGFEDSGLIKEGMKGDIILIDTDKPHFYPKNNEISAVIYSAQASDVDTVIIDGNIIMQNRIFRSIDEEKIKSEVDRLSKKLLAN</sequence>
<feature type="binding site" evidence="4">
    <location>
        <position position="217"/>
    </location>
    <ligand>
        <name>Zn(2+)</name>
        <dbReference type="ChEBI" id="CHEBI:29105"/>
    </ligand>
</feature>
<evidence type="ECO:0000256" key="2">
    <source>
        <dbReference type="ARBA" id="ARBA00022801"/>
    </source>
</evidence>
<dbReference type="KEGG" id="rher:EHE19_007770"/>
<dbReference type="PANTHER" id="PTHR43794:SF11">
    <property type="entry name" value="AMIDOHYDROLASE-RELATED DOMAIN-CONTAINING PROTEIN"/>
    <property type="match status" value="1"/>
</dbReference>
<evidence type="ECO:0000256" key="3">
    <source>
        <dbReference type="ARBA" id="ARBA00022833"/>
    </source>
</evidence>
<accession>A0A4U7JJQ3</accession>
<organism evidence="7 8">
    <name type="scientific">Ruminiclostridium herbifermentans</name>
    <dbReference type="NCBI Taxonomy" id="2488810"/>
    <lineage>
        <taxon>Bacteria</taxon>
        <taxon>Bacillati</taxon>
        <taxon>Bacillota</taxon>
        <taxon>Clostridia</taxon>
        <taxon>Eubacteriales</taxon>
        <taxon>Oscillospiraceae</taxon>
        <taxon>Ruminiclostridium</taxon>
    </lineage>
</organism>
<dbReference type="GO" id="GO:0050270">
    <property type="term" value="F:S-adenosylhomocysteine deaminase activity"/>
    <property type="evidence" value="ECO:0007669"/>
    <property type="project" value="UniProtKB-UniRule"/>
</dbReference>
<proteinExistence type="inferred from homology"/>
<dbReference type="Pfam" id="PF22644">
    <property type="entry name" value="BsNagA_N"/>
    <property type="match status" value="1"/>
</dbReference>
<dbReference type="EC" id="3.5.4.28" evidence="4"/>
<evidence type="ECO:0000256" key="4">
    <source>
        <dbReference type="HAMAP-Rule" id="MF_01281"/>
    </source>
</evidence>
<dbReference type="InterPro" id="IPR023512">
    <property type="entry name" value="Deaminase_MtaD/DadD"/>
</dbReference>
<dbReference type="Pfam" id="PF01979">
    <property type="entry name" value="Amidohydro_1"/>
    <property type="match status" value="1"/>
</dbReference>
<feature type="binding site" evidence="4">
    <location>
        <position position="220"/>
    </location>
    <ligand>
        <name>substrate</name>
    </ligand>
</feature>
<comment type="caution">
    <text evidence="4">Lacks conserved residue(s) required for the propagation of feature annotation.</text>
</comment>
<dbReference type="PANTHER" id="PTHR43794">
    <property type="entry name" value="AMINOHYDROLASE SSNA-RELATED"/>
    <property type="match status" value="1"/>
</dbReference>
<dbReference type="GO" id="GO:0090614">
    <property type="term" value="F:5'-methylthioadenosine deaminase activity"/>
    <property type="evidence" value="ECO:0007669"/>
    <property type="project" value="UniProtKB-UniRule"/>
</dbReference>
<dbReference type="RefSeq" id="WP_137696479.1">
    <property type="nucleotide sequence ID" value="NZ_CP061336.1"/>
</dbReference>
<evidence type="ECO:0000256" key="1">
    <source>
        <dbReference type="ARBA" id="ARBA00022723"/>
    </source>
</evidence>
<dbReference type="Proteomes" id="UP000306409">
    <property type="component" value="Chromosome"/>
</dbReference>
<protein>
    <recommendedName>
        <fullName evidence="4">5-methylthioadenosine/S-adenosylhomocysteine deaminase</fullName>
        <shortName evidence="4">MTA/SAH deaminase</shortName>
        <ecNumber evidence="4">3.5.4.28</ecNumber>
        <ecNumber evidence="4">3.5.4.31</ecNumber>
    </recommendedName>
</protein>
<dbReference type="FunFam" id="3.20.20.140:FF:000014">
    <property type="entry name" value="5-methylthioadenosine/S-adenosylhomocysteine deaminase"/>
    <property type="match status" value="1"/>
</dbReference>
<dbReference type="Gene3D" id="2.30.40.10">
    <property type="entry name" value="Urease, subunit C, domain 1"/>
    <property type="match status" value="1"/>
</dbReference>
<dbReference type="InterPro" id="IPR050287">
    <property type="entry name" value="MTA/SAH_deaminase"/>
</dbReference>
<dbReference type="InterPro" id="IPR011059">
    <property type="entry name" value="Metal-dep_hydrolase_composite"/>
</dbReference>
<comment type="function">
    <text evidence="4">Catalyzes the deamination of 5-methylthioadenosine and S-adenosyl-L-homocysteine into 5-methylthioinosine and S-inosyl-L-homocysteine, respectively. Is also able to deaminate adenosine.</text>
</comment>
<dbReference type="OrthoDB" id="9807210at2"/>
<comment type="catalytic activity">
    <reaction evidence="4">
        <text>S-methyl-5'-thioadenosine + H2O + H(+) = S-methyl-5'-thioinosine + NH4(+)</text>
        <dbReference type="Rhea" id="RHEA:25025"/>
        <dbReference type="ChEBI" id="CHEBI:15377"/>
        <dbReference type="ChEBI" id="CHEBI:15378"/>
        <dbReference type="ChEBI" id="CHEBI:17509"/>
        <dbReference type="ChEBI" id="CHEBI:28938"/>
        <dbReference type="ChEBI" id="CHEBI:48595"/>
        <dbReference type="EC" id="3.5.4.31"/>
    </reaction>
</comment>
<feature type="binding site" evidence="4">
    <location>
        <position position="305"/>
    </location>
    <ligand>
        <name>substrate</name>
    </ligand>
</feature>
<evidence type="ECO:0000313" key="7">
    <source>
        <dbReference type="EMBL" id="QNU68294.1"/>
    </source>
</evidence>